<dbReference type="AlphaFoldDB" id="I8TDX8"/>
<protein>
    <submittedName>
        <fullName evidence="2">Uncharacterized protein</fullName>
    </submittedName>
</protein>
<reference evidence="2 3" key="1">
    <citation type="journal article" date="2012" name="J. Bacteriol.">
        <title>Genome Sequence of n-Alkane-Degrading Hydrocarboniphaga effusa Strain AP103T (ATCC BAA-332T).</title>
        <authorList>
            <person name="Chang H.K."/>
            <person name="Zylstra G.J."/>
            <person name="Chae J.C."/>
        </authorList>
    </citation>
    <scope>NUCLEOTIDE SEQUENCE [LARGE SCALE GENOMIC DNA]</scope>
    <source>
        <strain evidence="2 3">AP103</strain>
    </source>
</reference>
<dbReference type="STRING" id="1172194.WQQ_23220"/>
<name>I8TDX8_9GAMM</name>
<organism evidence="2 3">
    <name type="scientific">Hydrocarboniphaga effusa AP103</name>
    <dbReference type="NCBI Taxonomy" id="1172194"/>
    <lineage>
        <taxon>Bacteria</taxon>
        <taxon>Pseudomonadati</taxon>
        <taxon>Pseudomonadota</taxon>
        <taxon>Gammaproteobacteria</taxon>
        <taxon>Nevskiales</taxon>
        <taxon>Nevskiaceae</taxon>
        <taxon>Hydrocarboniphaga</taxon>
    </lineage>
</organism>
<dbReference type="Proteomes" id="UP000003704">
    <property type="component" value="Unassembled WGS sequence"/>
</dbReference>
<gene>
    <name evidence="2" type="ORF">WQQ_23220</name>
</gene>
<feature type="region of interest" description="Disordered" evidence="1">
    <location>
        <begin position="1"/>
        <end position="39"/>
    </location>
</feature>
<comment type="caution">
    <text evidence="2">The sequence shown here is derived from an EMBL/GenBank/DDBJ whole genome shotgun (WGS) entry which is preliminary data.</text>
</comment>
<sequence>MFPSAKRAWNRVANTGPGANEPSIRSARGPVAGGSGPPNGACMATDAIRMCISS</sequence>
<evidence type="ECO:0000313" key="2">
    <source>
        <dbReference type="EMBL" id="EIT72185.1"/>
    </source>
</evidence>
<evidence type="ECO:0000313" key="3">
    <source>
        <dbReference type="Proteomes" id="UP000003704"/>
    </source>
</evidence>
<evidence type="ECO:0000256" key="1">
    <source>
        <dbReference type="SAM" id="MobiDB-lite"/>
    </source>
</evidence>
<accession>I8TDX8</accession>
<proteinExistence type="predicted"/>
<dbReference type="EMBL" id="AKGD01000001">
    <property type="protein sequence ID" value="EIT72185.1"/>
    <property type="molecule type" value="Genomic_DNA"/>
</dbReference>
<keyword evidence="3" id="KW-1185">Reference proteome</keyword>